<feature type="compositionally biased region" description="Basic and acidic residues" evidence="12">
    <location>
        <begin position="450"/>
        <end position="463"/>
    </location>
</feature>
<feature type="transmembrane region" description="Helical" evidence="13">
    <location>
        <begin position="1267"/>
        <end position="1290"/>
    </location>
</feature>
<dbReference type="InterPro" id="IPR014876">
    <property type="entry name" value="DEK_C"/>
</dbReference>
<dbReference type="GO" id="GO:0003779">
    <property type="term" value="F:actin binding"/>
    <property type="evidence" value="ECO:0007669"/>
    <property type="project" value="UniProtKB-KW"/>
</dbReference>
<feature type="domain" description="Myosin motor" evidence="15">
    <location>
        <begin position="1"/>
        <end position="371"/>
    </location>
</feature>
<proteinExistence type="inferred from homology"/>
<evidence type="ECO:0000256" key="3">
    <source>
        <dbReference type="ARBA" id="ARBA00022475"/>
    </source>
</evidence>
<dbReference type="Gene3D" id="1.20.58.530">
    <property type="match status" value="1"/>
</dbReference>
<evidence type="ECO:0000256" key="8">
    <source>
        <dbReference type="ARBA" id="ARBA00023136"/>
    </source>
</evidence>
<feature type="domain" description="DEK-C" evidence="16">
    <location>
        <begin position="1448"/>
        <end position="1503"/>
    </location>
</feature>
<dbReference type="Pfam" id="PF03142">
    <property type="entry name" value="Chitin_synth_2"/>
    <property type="match status" value="1"/>
</dbReference>
<keyword evidence="6 13" id="KW-0812">Transmembrane</keyword>
<evidence type="ECO:0000256" key="13">
    <source>
        <dbReference type="SAM" id="Phobius"/>
    </source>
</evidence>
<feature type="transmembrane region" description="Helical" evidence="13">
    <location>
        <begin position="1239"/>
        <end position="1260"/>
    </location>
</feature>
<dbReference type="GO" id="GO:0031505">
    <property type="term" value="P:fungal-type cell wall organization"/>
    <property type="evidence" value="ECO:0007669"/>
    <property type="project" value="TreeGrafter"/>
</dbReference>
<evidence type="ECO:0000259" key="16">
    <source>
        <dbReference type="PROSITE" id="PS51998"/>
    </source>
</evidence>
<feature type="region of interest" description="Disordered" evidence="12">
    <location>
        <begin position="450"/>
        <end position="471"/>
    </location>
</feature>
<dbReference type="SMART" id="SM00242">
    <property type="entry name" value="MYSc"/>
    <property type="match status" value="1"/>
</dbReference>
<dbReference type="OrthoDB" id="370884at2759"/>
<keyword evidence="3" id="KW-1003">Cell membrane</keyword>
<feature type="region of interest" description="Actin-binding" evidence="11">
    <location>
        <begin position="248"/>
        <end position="270"/>
    </location>
</feature>
<dbReference type="SMART" id="SM01117">
    <property type="entry name" value="Cyt-b5"/>
    <property type="match status" value="2"/>
</dbReference>
<dbReference type="SUPFAM" id="SSF109715">
    <property type="entry name" value="DEK C-terminal domain"/>
    <property type="match status" value="1"/>
</dbReference>
<comment type="caution">
    <text evidence="17">The sequence shown here is derived from an EMBL/GenBank/DDBJ whole genome shotgun (WGS) entry which is preliminary data.</text>
</comment>
<feature type="transmembrane region" description="Helical" evidence="13">
    <location>
        <begin position="515"/>
        <end position="534"/>
    </location>
</feature>
<keyword evidence="11" id="KW-0009">Actin-binding</keyword>
<dbReference type="Gene3D" id="1.10.10.60">
    <property type="entry name" value="Homeodomain-like"/>
    <property type="match status" value="1"/>
</dbReference>
<comment type="similarity">
    <text evidence="11">Belongs to the TRAFAC class myosin-kinesin ATPase superfamily. Myosin family.</text>
</comment>
<keyword evidence="4" id="KW-0328">Glycosyltransferase</keyword>
<feature type="transmembrane region" description="Helical" evidence="13">
    <location>
        <begin position="554"/>
        <end position="574"/>
    </location>
</feature>
<evidence type="ECO:0000256" key="5">
    <source>
        <dbReference type="ARBA" id="ARBA00022679"/>
    </source>
</evidence>
<evidence type="ECO:0000256" key="7">
    <source>
        <dbReference type="ARBA" id="ARBA00022989"/>
    </source>
</evidence>
<evidence type="ECO:0000256" key="4">
    <source>
        <dbReference type="ARBA" id="ARBA00022676"/>
    </source>
</evidence>
<dbReference type="PROSITE" id="PS51998">
    <property type="entry name" value="DEK_C"/>
    <property type="match status" value="1"/>
</dbReference>
<dbReference type="SUPFAM" id="SSF55856">
    <property type="entry name" value="Cytochrome b5-like heme/steroid binding domain"/>
    <property type="match status" value="1"/>
</dbReference>
<dbReference type="GO" id="GO:0005524">
    <property type="term" value="F:ATP binding"/>
    <property type="evidence" value="ECO:0007669"/>
    <property type="project" value="InterPro"/>
</dbReference>
<dbReference type="PANTHER" id="PTHR22914:SF45">
    <property type="entry name" value="CHITIN SYNTHASE"/>
    <property type="match status" value="1"/>
</dbReference>
<evidence type="ECO:0000256" key="12">
    <source>
        <dbReference type="SAM" id="MobiDB-lite"/>
    </source>
</evidence>
<dbReference type="Gene3D" id="3.10.120.10">
    <property type="entry name" value="Cytochrome b5-like heme/steroid binding domain"/>
    <property type="match status" value="1"/>
</dbReference>
<dbReference type="InterPro" id="IPR004835">
    <property type="entry name" value="Chitin_synth"/>
</dbReference>
<dbReference type="GO" id="GO:0005886">
    <property type="term" value="C:plasma membrane"/>
    <property type="evidence" value="ECO:0007669"/>
    <property type="project" value="UniProtKB-SubCell"/>
</dbReference>
<dbReference type="Pfam" id="PF08766">
    <property type="entry name" value="DEK_C"/>
    <property type="match status" value="1"/>
</dbReference>
<evidence type="ECO:0000256" key="6">
    <source>
        <dbReference type="ARBA" id="ARBA00022692"/>
    </source>
</evidence>
<dbReference type="InterPro" id="IPR029044">
    <property type="entry name" value="Nucleotide-diphossugar_trans"/>
</dbReference>
<name>A0A8I2YW85_9AGAM</name>
<dbReference type="InterPro" id="IPR027417">
    <property type="entry name" value="P-loop_NTPase"/>
</dbReference>
<dbReference type="PROSITE" id="PS51456">
    <property type="entry name" value="MYOSIN_MOTOR"/>
    <property type="match status" value="1"/>
</dbReference>
<dbReference type="SUPFAM" id="SSF52540">
    <property type="entry name" value="P-loop containing nucleoside triphosphate hydrolases"/>
    <property type="match status" value="1"/>
</dbReference>
<keyword evidence="11" id="KW-0518">Myosin</keyword>
<evidence type="ECO:0000256" key="10">
    <source>
        <dbReference type="ARBA" id="ARBA00048014"/>
    </source>
</evidence>
<dbReference type="SUPFAM" id="SSF53448">
    <property type="entry name" value="Nucleotide-diphospho-sugar transferases"/>
    <property type="match status" value="1"/>
</dbReference>
<evidence type="ECO:0000259" key="14">
    <source>
        <dbReference type="PROSITE" id="PS50255"/>
    </source>
</evidence>
<dbReference type="GO" id="GO:0003774">
    <property type="term" value="F:cytoskeletal motor activity"/>
    <property type="evidence" value="ECO:0007669"/>
    <property type="project" value="InterPro"/>
</dbReference>
<evidence type="ECO:0000256" key="11">
    <source>
        <dbReference type="PROSITE-ProRule" id="PRU00782"/>
    </source>
</evidence>
<dbReference type="GO" id="GO:0016459">
    <property type="term" value="C:myosin complex"/>
    <property type="evidence" value="ECO:0007669"/>
    <property type="project" value="UniProtKB-KW"/>
</dbReference>
<dbReference type="GO" id="GO:0030428">
    <property type="term" value="C:cell septum"/>
    <property type="evidence" value="ECO:0007669"/>
    <property type="project" value="TreeGrafter"/>
</dbReference>
<dbReference type="GO" id="GO:0004100">
    <property type="term" value="F:chitin synthase activity"/>
    <property type="evidence" value="ECO:0007669"/>
    <property type="project" value="UniProtKB-EC"/>
</dbReference>
<feature type="compositionally biased region" description="Polar residues" evidence="12">
    <location>
        <begin position="1377"/>
        <end position="1387"/>
    </location>
</feature>
<feature type="region of interest" description="Disordered" evidence="12">
    <location>
        <begin position="215"/>
        <end position="237"/>
    </location>
</feature>
<feature type="transmembrane region" description="Helical" evidence="13">
    <location>
        <begin position="1212"/>
        <end position="1233"/>
    </location>
</feature>
<feature type="region of interest" description="Disordered" evidence="12">
    <location>
        <begin position="1374"/>
        <end position="1407"/>
    </location>
</feature>
<keyword evidence="8 13" id="KW-0472">Membrane</keyword>
<dbReference type="EC" id="2.4.1.16" evidence="2"/>
<dbReference type="InterPro" id="IPR001199">
    <property type="entry name" value="Cyt_B5-like_heme/steroid-bd"/>
</dbReference>
<protein>
    <recommendedName>
        <fullName evidence="2">chitin synthase</fullName>
        <ecNumber evidence="2">2.4.1.16</ecNumber>
    </recommendedName>
</protein>
<keyword evidence="11" id="KW-0505">Motor protein</keyword>
<evidence type="ECO:0000313" key="18">
    <source>
        <dbReference type="Proteomes" id="UP000683000"/>
    </source>
</evidence>
<evidence type="ECO:0000256" key="2">
    <source>
        <dbReference type="ARBA" id="ARBA00012543"/>
    </source>
</evidence>
<feature type="transmembrane region" description="Helical" evidence="13">
    <location>
        <begin position="817"/>
        <end position="836"/>
    </location>
</feature>
<feature type="compositionally biased region" description="Acidic residues" evidence="12">
    <location>
        <begin position="219"/>
        <end position="230"/>
    </location>
</feature>
<sequence length="1506" mass="169035">MTSRPNSLDQFCINFANERLQNFVQKCIFESHVDEYRTEGISRFVPSVPYFDNAECVRLLQNKPGGLIHIMDDQARRSHKKTDLTMVEAFSKRWGNHSSFKVGPVDRSGSPTFTVNHFNGPVSYSSEGFLERNLDSLNPDFVSLLRGSLAGASDGAEGAGSANPFVKGLFSAKAIATQAHPKNEDTIVSAQQPVKPMRTPSTRRKGTVKRMATLREDSAVEEQEREEDDAPNSSGLTPCVAGEFRAALGTLFETLSETQSWFVFCVNPNDSQLPNQLEGRSIKGQIRSLGLTEVSKRNVNVFEVGLTLDEFCTRYGEPMAKMGVMDGSAKEKVEETRNILGLQETDIVLGQYKLHSILSKTVLRSLDVEEQKRNRLRDAEAEAGLDVRSIGDPYAPYASPGLPPDDYADPYNQVSSQAHVPLVANASPFQRGNLYDDDYEDRKSFRSDDFDNRSRLTSNREETNSNYGSESYAPSRNMFQNADKEGLIAKEALAGEIMENETTEVMKETSARRRWVLLCWLLTWWIPSIFLKWFGRMKREDVRQAWREKFALNVIIWFICACAVFVIAVLGVVICPTEHVFNTSELASHSYSNSANNVYTAIRGEVFDLTQVASTHQRVVSVIPTKSILQYGGQDATNLFPVQVSALCNGVSGSVSPWVQLSAANTTDLNAQYHDFRAVSNDSRPDWYFESMTIMRWNNRVGYMGYTPQEISSMANTNGRALGIYDGLIYDLTEYVNFGPSVQGPHGEVAPSADSQFMDSTLVNLFKYSSGQDLTKAIDNLNIDSGTLAAQKTCLRNLFLIGMVDSRNSPQCLFSQYILLALSVMMVSIIAFKFIASINFGSPRAPEDHDKFVICQVPCYTEGEVSLRRTIDSLAQLKYDDKRKLILVVCDGNIVGSGNDRPTPRIVLDILGVDSNLDPEPLSFVSLGEGARQHNMGKVYSGLYECAGHVVPYLVIVKVGKPTERSRPGNRGKRDSQMVMMHFLNKVHFNLPMNPLELEIYHQIKNVIGVNPTFYEYLFTIDADTTVDPYSLNRLISAMVHDKKVLGVCGETTLSNAKQSVITMMQVYEYFISHHMAKAFESLFGSVTCLPGCFTLFRLRTPDTQKPLLISNQMISDYSQNRVDTLHMKNLLHLGEDRYLTTLLLKHFPMHKTQFVRDAHAYTVAPDDWKILLSQRRRWINSTIHNLGELMFLDQLCGFCCFSMRFVVMVDLVSTLIQPITVAYIVYLIVSVAGQGKTIPVISLIMIGAVYGLQALVFVLRRKWDMVGWMVFYIIAIPIFSFLLPIYSFWRMDDFSWGATRVVLGEAGKKLIVHDEGKFDPRAIPLKTWNDYENELWDKESNHSIGSWVPPGHQFKEGYAESRTTSLYGHETFYEPRSQSPAPSQQFGMLPPIGYQSGRGTPMSQLRPLSDASMLYPSQPMALGSRPPTSYFDLPNVQSPLADHGAGMPSDTDLQRSVEEILRTADLNTVTKREIRRVLEERFGMDLTAKKATINATIDKVLLSHS</sequence>
<keyword evidence="7 13" id="KW-1133">Transmembrane helix</keyword>
<dbReference type="EMBL" id="JAGFBS010000003">
    <property type="protein sequence ID" value="KAG6380449.1"/>
    <property type="molecule type" value="Genomic_DNA"/>
</dbReference>
<dbReference type="PROSITE" id="PS50255">
    <property type="entry name" value="CYTOCHROME_B5_2"/>
    <property type="match status" value="1"/>
</dbReference>
<evidence type="ECO:0000256" key="1">
    <source>
        <dbReference type="ARBA" id="ARBA00004651"/>
    </source>
</evidence>
<gene>
    <name evidence="17" type="ORF">JVT61DRAFT_8588</name>
</gene>
<dbReference type="Pfam" id="PF00173">
    <property type="entry name" value="Cyt-b5"/>
    <property type="match status" value="1"/>
</dbReference>
<comment type="catalytic activity">
    <reaction evidence="10">
        <text>[(1-&gt;4)-N-acetyl-beta-D-glucosaminyl](n) + UDP-N-acetyl-alpha-D-glucosamine = [(1-&gt;4)-N-acetyl-beta-D-glucosaminyl](n+1) + UDP + H(+)</text>
        <dbReference type="Rhea" id="RHEA:16637"/>
        <dbReference type="Rhea" id="RHEA-COMP:9593"/>
        <dbReference type="Rhea" id="RHEA-COMP:9595"/>
        <dbReference type="ChEBI" id="CHEBI:15378"/>
        <dbReference type="ChEBI" id="CHEBI:17029"/>
        <dbReference type="ChEBI" id="CHEBI:57705"/>
        <dbReference type="ChEBI" id="CHEBI:58223"/>
        <dbReference type="EC" id="2.4.1.16"/>
    </reaction>
</comment>
<keyword evidence="9" id="KW-0325">Glycoprotein</keyword>
<dbReference type="GO" id="GO:0006031">
    <property type="term" value="P:chitin biosynthetic process"/>
    <property type="evidence" value="ECO:0007669"/>
    <property type="project" value="TreeGrafter"/>
</dbReference>
<dbReference type="InterPro" id="IPR001609">
    <property type="entry name" value="Myosin_head_motor_dom-like"/>
</dbReference>
<evidence type="ECO:0000313" key="17">
    <source>
        <dbReference type="EMBL" id="KAG6380449.1"/>
    </source>
</evidence>
<reference evidence="17" key="1">
    <citation type="submission" date="2021-03" db="EMBL/GenBank/DDBJ databases">
        <title>Evolutionary innovations through gain and loss of genes in the ectomycorrhizal Boletales.</title>
        <authorList>
            <person name="Wu G."/>
            <person name="Miyauchi S."/>
            <person name="Morin E."/>
            <person name="Yang Z.-L."/>
            <person name="Xu J."/>
            <person name="Martin F.M."/>
        </authorList>
    </citation>
    <scope>NUCLEOTIDE SEQUENCE</scope>
    <source>
        <strain evidence="17">BR01</strain>
    </source>
</reference>
<evidence type="ECO:0000259" key="15">
    <source>
        <dbReference type="PROSITE" id="PS51456"/>
    </source>
</evidence>
<feature type="domain" description="Cytochrome b5 heme-binding" evidence="14">
    <location>
        <begin position="578"/>
        <end position="640"/>
    </location>
</feature>
<dbReference type="PANTHER" id="PTHR22914">
    <property type="entry name" value="CHITIN SYNTHASE"/>
    <property type="match status" value="1"/>
</dbReference>
<keyword evidence="18" id="KW-1185">Reference proteome</keyword>
<dbReference type="InterPro" id="IPR036400">
    <property type="entry name" value="Cyt_B5-like_heme/steroid_sf"/>
</dbReference>
<dbReference type="Pfam" id="PF00063">
    <property type="entry name" value="Myosin_head"/>
    <property type="match status" value="1"/>
</dbReference>
<accession>A0A8I2YW85</accession>
<evidence type="ECO:0000256" key="9">
    <source>
        <dbReference type="ARBA" id="ARBA00023180"/>
    </source>
</evidence>
<organism evidence="17 18">
    <name type="scientific">Boletus reticuloceps</name>
    <dbReference type="NCBI Taxonomy" id="495285"/>
    <lineage>
        <taxon>Eukaryota</taxon>
        <taxon>Fungi</taxon>
        <taxon>Dikarya</taxon>
        <taxon>Basidiomycota</taxon>
        <taxon>Agaricomycotina</taxon>
        <taxon>Agaricomycetes</taxon>
        <taxon>Agaricomycetidae</taxon>
        <taxon>Boletales</taxon>
        <taxon>Boletineae</taxon>
        <taxon>Boletaceae</taxon>
        <taxon>Boletoideae</taxon>
        <taxon>Boletus</taxon>
    </lineage>
</organism>
<keyword evidence="5 17" id="KW-0808">Transferase</keyword>
<dbReference type="Proteomes" id="UP000683000">
    <property type="component" value="Unassembled WGS sequence"/>
</dbReference>
<comment type="subcellular location">
    <subcellularLocation>
        <location evidence="1">Cell membrane</location>
        <topology evidence="1">Multi-pass membrane protein</topology>
    </subcellularLocation>
</comment>
<comment type="caution">
    <text evidence="11">Lacks conserved residue(s) required for the propagation of feature annotation.</text>
</comment>